<dbReference type="GO" id="GO:0000160">
    <property type="term" value="P:phosphorelay signal transduction system"/>
    <property type="evidence" value="ECO:0007669"/>
    <property type="project" value="UniProtKB-KW"/>
</dbReference>
<evidence type="ECO:0000313" key="9">
    <source>
        <dbReference type="Proteomes" id="UP000252081"/>
    </source>
</evidence>
<dbReference type="InterPro" id="IPR011110">
    <property type="entry name" value="Reg_prop"/>
</dbReference>
<name>A0A366KX10_9SPHI</name>
<keyword evidence="5" id="KW-0902">Two-component regulatory system</keyword>
<dbReference type="CDD" id="cd16917">
    <property type="entry name" value="HATPase_UhpB-NarQ-NarX-like"/>
    <property type="match status" value="1"/>
</dbReference>
<dbReference type="PANTHER" id="PTHR24421:SF10">
    <property type="entry name" value="NITRATE_NITRITE SENSOR PROTEIN NARQ"/>
    <property type="match status" value="1"/>
</dbReference>
<feature type="transmembrane region" description="Helical" evidence="6">
    <location>
        <begin position="777"/>
        <end position="800"/>
    </location>
</feature>
<gene>
    <name evidence="8" type="ORF">DRW42_13865</name>
</gene>
<dbReference type="PROSITE" id="PS50109">
    <property type="entry name" value="HIS_KIN"/>
    <property type="match status" value="1"/>
</dbReference>
<dbReference type="EMBL" id="QNQU01000011">
    <property type="protein sequence ID" value="RBQ06177.1"/>
    <property type="molecule type" value="Genomic_DNA"/>
</dbReference>
<evidence type="ECO:0000256" key="3">
    <source>
        <dbReference type="ARBA" id="ARBA00022679"/>
    </source>
</evidence>
<feature type="domain" description="Histidine kinase" evidence="7">
    <location>
        <begin position="926"/>
        <end position="1013"/>
    </location>
</feature>
<dbReference type="Gene3D" id="2.60.40.10">
    <property type="entry name" value="Immunoglobulins"/>
    <property type="match status" value="1"/>
</dbReference>
<organism evidence="8 9">
    <name type="scientific">Pedobacter miscanthi</name>
    <dbReference type="NCBI Taxonomy" id="2259170"/>
    <lineage>
        <taxon>Bacteria</taxon>
        <taxon>Pseudomonadati</taxon>
        <taxon>Bacteroidota</taxon>
        <taxon>Sphingobacteriia</taxon>
        <taxon>Sphingobacteriales</taxon>
        <taxon>Sphingobacteriaceae</taxon>
        <taxon>Pedobacter</taxon>
    </lineage>
</organism>
<dbReference type="AlphaFoldDB" id="A0A366KX10"/>
<evidence type="ECO:0000259" key="7">
    <source>
        <dbReference type="PROSITE" id="PS50109"/>
    </source>
</evidence>
<dbReference type="GO" id="GO:0004673">
    <property type="term" value="F:protein histidine kinase activity"/>
    <property type="evidence" value="ECO:0007669"/>
    <property type="project" value="UniProtKB-EC"/>
</dbReference>
<dbReference type="InterPro" id="IPR036890">
    <property type="entry name" value="HATPase_C_sf"/>
</dbReference>
<dbReference type="Pfam" id="PF07494">
    <property type="entry name" value="Reg_prop"/>
    <property type="match status" value="1"/>
</dbReference>
<dbReference type="SUPFAM" id="SSF55874">
    <property type="entry name" value="ATPase domain of HSP90 chaperone/DNA topoisomerase II/histidine kinase"/>
    <property type="match status" value="1"/>
</dbReference>
<keyword evidence="9" id="KW-1185">Reference proteome</keyword>
<dbReference type="Gene3D" id="3.30.565.10">
    <property type="entry name" value="Histidine kinase-like ATPase, C-terminal domain"/>
    <property type="match status" value="1"/>
</dbReference>
<dbReference type="InterPro" id="IPR050482">
    <property type="entry name" value="Sensor_HK_TwoCompSys"/>
</dbReference>
<evidence type="ECO:0000256" key="6">
    <source>
        <dbReference type="SAM" id="Phobius"/>
    </source>
</evidence>
<dbReference type="Gene3D" id="2.130.10.10">
    <property type="entry name" value="YVTN repeat-like/Quinoprotein amine dehydrogenase"/>
    <property type="match status" value="2"/>
</dbReference>
<keyword evidence="6" id="KW-0472">Membrane</keyword>
<dbReference type="SUPFAM" id="SSF50998">
    <property type="entry name" value="Quinoprotein alcohol dehydrogenase-like"/>
    <property type="match status" value="2"/>
</dbReference>
<comment type="caution">
    <text evidence="8">The sequence shown here is derived from an EMBL/GenBank/DDBJ whole genome shotgun (WGS) entry which is preliminary data.</text>
</comment>
<dbReference type="Proteomes" id="UP000252081">
    <property type="component" value="Unassembled WGS sequence"/>
</dbReference>
<protein>
    <recommendedName>
        <fullName evidence="2">histidine kinase</fullName>
        <ecNumber evidence="2">2.7.13.3</ecNumber>
    </recommendedName>
</protein>
<evidence type="ECO:0000313" key="8">
    <source>
        <dbReference type="EMBL" id="RBQ06177.1"/>
    </source>
</evidence>
<keyword evidence="6" id="KW-1133">Transmembrane helix</keyword>
<accession>A0A366KX10</accession>
<dbReference type="InterPro" id="IPR013783">
    <property type="entry name" value="Ig-like_fold"/>
</dbReference>
<keyword evidence="3" id="KW-0808">Transferase</keyword>
<reference evidence="8 9" key="1">
    <citation type="submission" date="2018-07" db="EMBL/GenBank/DDBJ databases">
        <title>A draft genome of a endophytic bacteria, a new species of Pedobacter.</title>
        <authorList>
            <person name="Zhang Z.D."/>
            <person name="Chen Z.J."/>
        </authorList>
    </citation>
    <scope>NUCLEOTIDE SEQUENCE [LARGE SCALE GENOMIC DNA]</scope>
    <source>
        <strain evidence="8 9">RS10</strain>
    </source>
</reference>
<dbReference type="Pfam" id="PF02518">
    <property type="entry name" value="HATPase_c"/>
    <property type="match status" value="1"/>
</dbReference>
<evidence type="ECO:0000256" key="4">
    <source>
        <dbReference type="ARBA" id="ARBA00022777"/>
    </source>
</evidence>
<dbReference type="InterPro" id="IPR015943">
    <property type="entry name" value="WD40/YVTN_repeat-like_dom_sf"/>
</dbReference>
<evidence type="ECO:0000256" key="5">
    <source>
        <dbReference type="ARBA" id="ARBA00023012"/>
    </source>
</evidence>
<keyword evidence="4" id="KW-0418">Kinase</keyword>
<dbReference type="InterPro" id="IPR005467">
    <property type="entry name" value="His_kinase_dom"/>
</dbReference>
<dbReference type="EC" id="2.7.13.3" evidence="2"/>
<comment type="catalytic activity">
    <reaction evidence="1">
        <text>ATP + protein L-histidine = ADP + protein N-phospho-L-histidine.</text>
        <dbReference type="EC" id="2.7.13.3"/>
    </reaction>
</comment>
<dbReference type="InterPro" id="IPR011047">
    <property type="entry name" value="Quinoprotein_ADH-like_sf"/>
</dbReference>
<evidence type="ECO:0000256" key="1">
    <source>
        <dbReference type="ARBA" id="ARBA00000085"/>
    </source>
</evidence>
<evidence type="ECO:0000256" key="2">
    <source>
        <dbReference type="ARBA" id="ARBA00012438"/>
    </source>
</evidence>
<keyword evidence="6" id="KW-0812">Transmembrane</keyword>
<proteinExistence type="predicted"/>
<dbReference type="InterPro" id="IPR003594">
    <property type="entry name" value="HATPase_dom"/>
</dbReference>
<dbReference type="PANTHER" id="PTHR24421">
    <property type="entry name" value="NITRATE/NITRITE SENSOR PROTEIN NARX-RELATED"/>
    <property type="match status" value="1"/>
</dbReference>
<sequence>MYHINRSFCFRLLKRICGILCFLSLHFLVLAQSKPTLLFKHLTPEDDLSDPTVQALHVDRDGFLWMGTENGLNRFDGKTCITYKKNNRSAAFPGNYITNIIEDKNGDLIIGSQSNLVKYNRKQDSFVPYNFKKGIKLNENYYAFPFYIDKQEDLWVYLAGNVYKHSIKDSITKYITTYSNGYQFTPVPFYHKLDWFISRGVKGIYINKTDDVKEEHVQEFFMNSRNEALNSHISDVYITSDSVLWLASDKGLIKLNTKTKTHERFNSSKTSKNIAVTALEKYPDKPWLFVGTRNNGLLLFDLVSKKFFAEYTHQADDSFSLSGNYIRKIYVDKKQNLFLSINGYGLDYTNLNKVIFSRYIDKTDILSPNFENDISTIIKAKNGQLWCGTKTSGLLIYNKDLNKPLKHEFLKLGISQLIELNNGNILTGLSNGTFFIYETKKQNFIPLKTSFSEVVNGKVQINQIVKFGADLLAATEYGVAKVIFKDKNELHFEMDQGINHSIPWANIQTIIPITATKAIIQSYYTAIYLAEWKDGKFILKKEIAKSPYGINGSITAGNTLYIATTSGLLTYSANTNTIAKSNLIDANCSSILLDGNKNLWLGTNNGLYFYHIKNGTQTRYSIGDGLQSMVFNQNAAVALNNRYLAFGGINGINIIDPVKSSVYTSHSKPQITEILINDQPLPGIGNSLTTTGLKLRHDENTITIAFSTMDFIDPAQRKIVYQMIGYDNKKVSVFGSNSIRFPNMPSGKFKLVLMDVYSNEKTVLSITINAPFWQKTWFIILGVIALIIISLLALFIYLRWVKYRQVLQLRQIINFQKAERKRIADDLHDELGLKLSTLKHYLLAGDINKMIDGGELRILSTEYIDSSIDVLRNTLINLSPQTLDENGLVTAMEDLINSINKLGIIKIHFDHSGFTVALKSTPEYAIYRICQELINNTIKHARAKNIYIVIINRNERLILLYEDDGEGYDYNTVKRGYGLFNIEALVKAIRAELDMDSEKGKGVAVTISISLKRILKPKAHD</sequence>